<organism evidence="2 3">
    <name type="scientific">Marinomonas alcarazii</name>
    <dbReference type="NCBI Taxonomy" id="491949"/>
    <lineage>
        <taxon>Bacteria</taxon>
        <taxon>Pseudomonadati</taxon>
        <taxon>Pseudomonadota</taxon>
        <taxon>Gammaproteobacteria</taxon>
        <taxon>Oceanospirillales</taxon>
        <taxon>Oceanospirillaceae</taxon>
        <taxon>Marinomonas</taxon>
    </lineage>
</organism>
<keyword evidence="1" id="KW-0732">Signal</keyword>
<keyword evidence="3" id="KW-1185">Reference proteome</keyword>
<gene>
    <name evidence="2" type="ORF">DFP75_1155</name>
</gene>
<dbReference type="Proteomes" id="UP000247551">
    <property type="component" value="Unassembled WGS sequence"/>
</dbReference>
<dbReference type="InterPro" id="IPR017738">
    <property type="entry name" value="T6SS-assoc_VCA0118"/>
</dbReference>
<dbReference type="AlphaFoldDB" id="A0A318UNF6"/>
<feature type="signal peptide" evidence="1">
    <location>
        <begin position="1"/>
        <end position="20"/>
    </location>
</feature>
<reference evidence="2 3" key="1">
    <citation type="submission" date="2018-06" db="EMBL/GenBank/DDBJ databases">
        <title>Genomic Encyclopedia of Type Strains, Phase III (KMG-III): the genomes of soil and plant-associated and newly described type strains.</title>
        <authorList>
            <person name="Whitman W."/>
        </authorList>
    </citation>
    <scope>NUCLEOTIDE SEQUENCE [LARGE SCALE GENOMIC DNA]</scope>
    <source>
        <strain evidence="2 3">CECT 7730</strain>
    </source>
</reference>
<accession>A0A318UNF6</accession>
<dbReference type="EMBL" id="QKLW01000015">
    <property type="protein sequence ID" value="PYF77942.1"/>
    <property type="molecule type" value="Genomic_DNA"/>
</dbReference>
<proteinExistence type="predicted"/>
<dbReference type="Pfam" id="PF11319">
    <property type="entry name" value="VasI"/>
    <property type="match status" value="1"/>
</dbReference>
<dbReference type="NCBIfam" id="TIGR03360">
    <property type="entry name" value="VI_minor_1"/>
    <property type="match status" value="1"/>
</dbReference>
<protein>
    <submittedName>
        <fullName evidence="2">Type VI secretion system protein VasI</fullName>
    </submittedName>
</protein>
<dbReference type="RefSeq" id="WP_110577440.1">
    <property type="nucleotide sequence ID" value="NZ_QKLW01000015.1"/>
</dbReference>
<evidence type="ECO:0000256" key="1">
    <source>
        <dbReference type="SAM" id="SignalP"/>
    </source>
</evidence>
<comment type="caution">
    <text evidence="2">The sequence shown here is derived from an EMBL/GenBank/DDBJ whole genome shotgun (WGS) entry which is preliminary data.</text>
</comment>
<evidence type="ECO:0000313" key="3">
    <source>
        <dbReference type="Proteomes" id="UP000247551"/>
    </source>
</evidence>
<sequence>MIRYLLLLVICLQVSTQVFANNNNSELLKKAARCTEEAMNFARLTCFDEVFSTPAHIPVINDKPDAWLRAKASEMARVGNNDPMLTLDGDDKWITVPAVNKDSGELFPALIFSCINNISRLEMALPNELEDGRVDVTFGDSSAQLWRSDDTGFLISSGRGFIAINQIKTILSSSSLVVRSNSPSIDGLQFNTNKLNDTIKPLRKQCGW</sequence>
<feature type="chain" id="PRO_5016283731" evidence="1">
    <location>
        <begin position="21"/>
        <end position="208"/>
    </location>
</feature>
<evidence type="ECO:0000313" key="2">
    <source>
        <dbReference type="EMBL" id="PYF77942.1"/>
    </source>
</evidence>
<name>A0A318UNF6_9GAMM</name>